<dbReference type="InterPro" id="IPR008274">
    <property type="entry name" value="AldOxase/xan_DH_MoCoBD1"/>
</dbReference>
<dbReference type="PROSITE" id="PS51085">
    <property type="entry name" value="2FE2S_FER_2"/>
    <property type="match status" value="1"/>
</dbReference>
<dbReference type="GO" id="GO:0051537">
    <property type="term" value="F:2 iron, 2 sulfur cluster binding"/>
    <property type="evidence" value="ECO:0007669"/>
    <property type="project" value="InterPro"/>
</dbReference>
<dbReference type="NCBIfam" id="TIGR03311">
    <property type="entry name" value="Se_dep_XDH"/>
    <property type="match status" value="1"/>
</dbReference>
<dbReference type="CDD" id="cd00207">
    <property type="entry name" value="fer2"/>
    <property type="match status" value="1"/>
</dbReference>
<evidence type="ECO:0000256" key="1">
    <source>
        <dbReference type="ARBA" id="ARBA00006849"/>
    </source>
</evidence>
<dbReference type="InterPro" id="IPR001041">
    <property type="entry name" value="2Fe-2S_ferredoxin-type"/>
</dbReference>
<dbReference type="InterPro" id="IPR000674">
    <property type="entry name" value="Ald_Oxase/Xan_DH_a/b"/>
</dbReference>
<dbReference type="InterPro" id="IPR036010">
    <property type="entry name" value="2Fe-2S_ferredoxin-like_sf"/>
</dbReference>
<evidence type="ECO:0000313" key="6">
    <source>
        <dbReference type="EMBL" id="TBT95490.1"/>
    </source>
</evidence>
<dbReference type="EMBL" id="SDMR01000004">
    <property type="protein sequence ID" value="TBT95490.1"/>
    <property type="molecule type" value="Genomic_DNA"/>
</dbReference>
<dbReference type="InterPro" id="IPR006058">
    <property type="entry name" value="2Fe2S_fd_BS"/>
</dbReference>
<dbReference type="GO" id="GO:0004854">
    <property type="term" value="F:xanthine dehydrogenase activity"/>
    <property type="evidence" value="ECO:0007669"/>
    <property type="project" value="UniProtKB-EC"/>
</dbReference>
<dbReference type="SUPFAM" id="SSF47741">
    <property type="entry name" value="CO dehydrogenase ISP C-domain like"/>
    <property type="match status" value="1"/>
</dbReference>
<gene>
    <name evidence="6" type="primary">xdh</name>
    <name evidence="6" type="ORF">ET996_05185</name>
</gene>
<dbReference type="Gene3D" id="3.90.1170.50">
    <property type="entry name" value="Aldehyde oxidase/xanthine dehydrogenase, a/b hammerhead"/>
    <property type="match status" value="1"/>
</dbReference>
<proteinExistence type="inferred from homology"/>
<feature type="domain" description="2Fe-2S ferredoxin-type" evidence="5">
    <location>
        <begin position="10"/>
        <end position="84"/>
    </location>
</feature>
<dbReference type="Pfam" id="PF20256">
    <property type="entry name" value="MoCoBD_2"/>
    <property type="match status" value="1"/>
</dbReference>
<evidence type="ECO:0000259" key="5">
    <source>
        <dbReference type="PROSITE" id="PS51085"/>
    </source>
</evidence>
<dbReference type="OrthoDB" id="8428274at2"/>
<dbReference type="Pfam" id="PF01315">
    <property type="entry name" value="Ald_Xan_dh_C"/>
    <property type="match status" value="1"/>
</dbReference>
<evidence type="ECO:0000256" key="3">
    <source>
        <dbReference type="ARBA" id="ARBA00023002"/>
    </source>
</evidence>
<name>A0A4Q9KND0_PROTD</name>
<keyword evidence="7" id="KW-1185">Reference proteome</keyword>
<dbReference type="EC" id="1.17.1.4" evidence="6"/>
<dbReference type="Proteomes" id="UP000291933">
    <property type="component" value="Unassembled WGS sequence"/>
</dbReference>
<evidence type="ECO:0000256" key="2">
    <source>
        <dbReference type="ARBA" id="ARBA00022723"/>
    </source>
</evidence>
<comment type="caution">
    <text evidence="6">The sequence shown here is derived from an EMBL/GenBank/DDBJ whole genome shotgun (WGS) entry which is preliminary data.</text>
</comment>
<keyword evidence="2" id="KW-0479">Metal-binding</keyword>
<dbReference type="Pfam" id="PF02738">
    <property type="entry name" value="MoCoBD_1"/>
    <property type="match status" value="1"/>
</dbReference>
<dbReference type="InterPro" id="IPR037165">
    <property type="entry name" value="AldOxase/xan_DH_Mopterin-bd_sf"/>
</dbReference>
<dbReference type="PANTHER" id="PTHR11908:SF157">
    <property type="entry name" value="XANTHINE DEHYDROGENASE SUBUNIT D-RELATED"/>
    <property type="match status" value="1"/>
</dbReference>
<dbReference type="PANTHER" id="PTHR11908">
    <property type="entry name" value="XANTHINE DEHYDROGENASE"/>
    <property type="match status" value="1"/>
</dbReference>
<dbReference type="SUPFAM" id="SSF56003">
    <property type="entry name" value="Molybdenum cofactor-binding domain"/>
    <property type="match status" value="1"/>
</dbReference>
<keyword evidence="3 6" id="KW-0560">Oxidoreductase</keyword>
<comment type="similarity">
    <text evidence="1">Belongs to the xanthine dehydrogenase family.</text>
</comment>
<dbReference type="Gene3D" id="3.10.20.30">
    <property type="match status" value="1"/>
</dbReference>
<dbReference type="InterPro" id="IPR012675">
    <property type="entry name" value="Beta-grasp_dom_sf"/>
</dbReference>
<dbReference type="GO" id="GO:0005506">
    <property type="term" value="F:iron ion binding"/>
    <property type="evidence" value="ECO:0007669"/>
    <property type="project" value="InterPro"/>
</dbReference>
<dbReference type="PROSITE" id="PS00197">
    <property type="entry name" value="2FE2S_FER_1"/>
    <property type="match status" value="1"/>
</dbReference>
<evidence type="ECO:0000256" key="4">
    <source>
        <dbReference type="ARBA" id="ARBA00023004"/>
    </source>
</evidence>
<dbReference type="RefSeq" id="WP_131171483.1">
    <property type="nucleotide sequence ID" value="NZ_FXTL01000004.1"/>
</dbReference>
<dbReference type="InterPro" id="IPR036856">
    <property type="entry name" value="Ald_Oxase/Xan_DH_a/b_sf"/>
</dbReference>
<dbReference type="Pfam" id="PF01799">
    <property type="entry name" value="Fer2_2"/>
    <property type="match status" value="1"/>
</dbReference>
<organism evidence="6 7">
    <name type="scientific">Propioniciclava tarda</name>
    <dbReference type="NCBI Taxonomy" id="433330"/>
    <lineage>
        <taxon>Bacteria</taxon>
        <taxon>Bacillati</taxon>
        <taxon>Actinomycetota</taxon>
        <taxon>Actinomycetes</taxon>
        <taxon>Propionibacteriales</taxon>
        <taxon>Propionibacteriaceae</taxon>
        <taxon>Propioniciclava</taxon>
    </lineage>
</organism>
<dbReference type="Gene3D" id="3.30.365.10">
    <property type="entry name" value="Aldehyde oxidase/xanthine dehydrogenase, molybdopterin binding domain"/>
    <property type="match status" value="5"/>
</dbReference>
<dbReference type="Pfam" id="PF00111">
    <property type="entry name" value="Fer2"/>
    <property type="match status" value="1"/>
</dbReference>
<sequence>MTTAAETPTQVFTLNINGVDHDFAEDLDLLVVLRERLGIKSAKDGCNQGACGTCMVLVDGKVVRACTQRTKRLVGKKIITIEGFEQREKELFEYSFAKHGATQCGFCIPGMVVSAKGLVDAKPEPTRDEVKFAIRTNICRCTGYQQIEDAILDYAEMKRTGAPIPAPTTAGGIGTNLHRVDSYAKTLGTAEYVDDIEVEGLIHGRNVFSPCARALIKGIDTSEAEKMPGVVRILTASDIPGSRYIGHLAKDWPGMIAVGEETKMKGDSVALVIAETLDQALAAADAVKIDYDELPPLNTPEEALAEGAHLIHGEGYKQFGRWIEPTSNVFDHEVVKRGDVEAGFAKCVHFAEASWDLPPQEHAFMETEAAIGIPQGDDGIMVISGGQGIYDEYHEVSDYLGIPMDKVRIRSAWVGGGFGGKEDMSVQHQAALAAFLVKRPVKVKFDRTDSLNYHPKRHAMKIDIKLGCDADGILHAMQAKVVSDTGAYGSLGGPVLQRACTHLGGPYNYTNVDIVGDAVYTNNPPAGAFRGFGVTQSAAAIEPLLNELARKVGIDAFEIRYRNAIRPGLELPNGQIVGDDAALVETLDAVKDAYYAYAADPSVHVGIACGLKNAGVGVGLKDPGRCDLAVVDGKVEVRSSAAGIGQGVATVVVQMAAESTGLSVDKLVYTMPDTTYSPNAGTTTASRQTVFTGQAARIAGLQLKADLDAGASLDDLNGKIYHGEFDAETDPITSDKPNPVSHISYAYGTQLVVISAETGEMLKIIAAHDSGTIINPPAAEGQVVGGIAMGIGYALTENFTYTNGVPDQKLAQLGLVKANQMPPVETIFVNRGTYDDPAYGAKGIGEIVCCLVAPAAQEAYYLFDGEWRTKLPLEGTFYRPKKNR</sequence>
<dbReference type="InterPro" id="IPR046867">
    <property type="entry name" value="AldOxase/xan_DH_MoCoBD2"/>
</dbReference>
<dbReference type="SMART" id="SM01008">
    <property type="entry name" value="Ald_Xan_dh_C"/>
    <property type="match status" value="1"/>
</dbReference>
<protein>
    <submittedName>
        <fullName evidence="6">Selenium-dependent xanthine dehydrogenase</fullName>
        <ecNumber evidence="6">1.17.1.4</ecNumber>
    </submittedName>
</protein>
<dbReference type="InterPro" id="IPR036884">
    <property type="entry name" value="2Fe-2S-bd_dom_sf"/>
</dbReference>
<dbReference type="InterPro" id="IPR016208">
    <property type="entry name" value="Ald_Oxase/xanthine_DH-like"/>
</dbReference>
<dbReference type="SUPFAM" id="SSF54665">
    <property type="entry name" value="CO dehydrogenase molybdoprotein N-domain-like"/>
    <property type="match status" value="1"/>
</dbReference>
<dbReference type="SUPFAM" id="SSF54292">
    <property type="entry name" value="2Fe-2S ferredoxin-like"/>
    <property type="match status" value="1"/>
</dbReference>
<dbReference type="InterPro" id="IPR002888">
    <property type="entry name" value="2Fe-2S-bd"/>
</dbReference>
<keyword evidence="4" id="KW-0408">Iron</keyword>
<dbReference type="AlphaFoldDB" id="A0A4Q9KND0"/>
<reference evidence="6 7" key="1">
    <citation type="submission" date="2019-01" db="EMBL/GenBank/DDBJ databases">
        <title>Lactibacter flavus gen. nov., sp. nov., a novel bacterium of the family Propionibacteriaceae isolated from raw milk and dairy products.</title>
        <authorList>
            <person name="Huptas C."/>
            <person name="Wenning M."/>
            <person name="Breitenwieser F."/>
            <person name="Doll E."/>
            <person name="Von Neubeck M."/>
            <person name="Busse H.-J."/>
            <person name="Scherer S."/>
        </authorList>
    </citation>
    <scope>NUCLEOTIDE SEQUENCE [LARGE SCALE GENOMIC DNA]</scope>
    <source>
        <strain evidence="6 7">DSM 22130</strain>
    </source>
</reference>
<dbReference type="InterPro" id="IPR017697">
    <property type="entry name" value="Xdh"/>
</dbReference>
<evidence type="ECO:0000313" key="7">
    <source>
        <dbReference type="Proteomes" id="UP000291933"/>
    </source>
</evidence>
<accession>A0A4Q9KND0</accession>
<dbReference type="Gene3D" id="1.10.150.120">
    <property type="entry name" value="[2Fe-2S]-binding domain"/>
    <property type="match status" value="1"/>
</dbReference>